<dbReference type="SUPFAM" id="SSF55729">
    <property type="entry name" value="Acyl-CoA N-acyltransferases (Nat)"/>
    <property type="match status" value="1"/>
</dbReference>
<accession>A0A0F4IEX1</accession>
<sequence length="86" mass="9365">SFVRVRMFGPGHPWHAMDDYTGDLAHIGLAILDRDSGEWAPEFEEALAHPVGDLLVMDRVVLEPAWRGFGLGPALAGAAIRRLSEG</sequence>
<dbReference type="PATRIC" id="fig|68223.7.peg.5473"/>
<evidence type="ECO:0000313" key="1">
    <source>
        <dbReference type="EMBL" id="KJY20229.1"/>
    </source>
</evidence>
<protein>
    <submittedName>
        <fullName evidence="1">Uncharacterized protein</fullName>
    </submittedName>
</protein>
<evidence type="ECO:0000313" key="2">
    <source>
        <dbReference type="Proteomes" id="UP000033551"/>
    </source>
</evidence>
<organism evidence="1 2">
    <name type="scientific">Streptomyces katrae</name>
    <dbReference type="NCBI Taxonomy" id="68223"/>
    <lineage>
        <taxon>Bacteria</taxon>
        <taxon>Bacillati</taxon>
        <taxon>Actinomycetota</taxon>
        <taxon>Actinomycetes</taxon>
        <taxon>Kitasatosporales</taxon>
        <taxon>Streptomycetaceae</taxon>
        <taxon>Streptomyces</taxon>
    </lineage>
</organism>
<comment type="caution">
    <text evidence="1">The sequence shown here is derived from an EMBL/GenBank/DDBJ whole genome shotgun (WGS) entry which is preliminary data.</text>
</comment>
<proteinExistence type="predicted"/>
<dbReference type="AlphaFoldDB" id="A0A0F4IEX1"/>
<reference evidence="1 2" key="1">
    <citation type="submission" date="2015-02" db="EMBL/GenBank/DDBJ databases">
        <authorList>
            <person name="Ju K.-S."/>
            <person name="Doroghazi J.R."/>
            <person name="Metcalf W."/>
        </authorList>
    </citation>
    <scope>NUCLEOTIDE SEQUENCE [LARGE SCALE GENOMIC DNA]</scope>
    <source>
        <strain evidence="1 2">NRRL ISP-5550</strain>
    </source>
</reference>
<dbReference type="Proteomes" id="UP000033551">
    <property type="component" value="Unassembled WGS sequence"/>
</dbReference>
<dbReference type="EMBL" id="JZWV01001515">
    <property type="protein sequence ID" value="KJY20229.1"/>
    <property type="molecule type" value="Genomic_DNA"/>
</dbReference>
<dbReference type="InterPro" id="IPR016181">
    <property type="entry name" value="Acyl_CoA_acyltransferase"/>
</dbReference>
<gene>
    <name evidence="1" type="ORF">VR44_38800</name>
</gene>
<keyword evidence="2" id="KW-1185">Reference proteome</keyword>
<feature type="non-terminal residue" evidence="1">
    <location>
        <position position="86"/>
    </location>
</feature>
<feature type="non-terminal residue" evidence="1">
    <location>
        <position position="1"/>
    </location>
</feature>
<name>A0A0F4IEX1_9ACTN</name>